<comment type="caution">
    <text evidence="4">The sequence shown here is derived from an EMBL/GenBank/DDBJ whole genome shotgun (WGS) entry which is preliminary data.</text>
</comment>
<dbReference type="PROSITE" id="PS51257">
    <property type="entry name" value="PROKAR_LIPOPROTEIN"/>
    <property type="match status" value="1"/>
</dbReference>
<gene>
    <name evidence="4" type="ORF">HNY73_000163</name>
</gene>
<evidence type="ECO:0000313" key="5">
    <source>
        <dbReference type="Proteomes" id="UP000807504"/>
    </source>
</evidence>
<dbReference type="InterPro" id="IPR000560">
    <property type="entry name" value="His_Pase_clade-2"/>
</dbReference>
<dbReference type="AlphaFoldDB" id="A0A8T0FZL0"/>
<evidence type="ECO:0000313" key="4">
    <source>
        <dbReference type="EMBL" id="KAF8795695.1"/>
    </source>
</evidence>
<sequence>MRLWLLLLLTGLFSSSCQSSKENTTLLLVQTLFRHGDRSPSRLYSSDPNEAAPWPEGLGKLTLIGRKQQYAVGKFLRSMYKDFVTSNPNEVLVNSSSADRCLRSAEALVAAFYAPEGIWKFEEGLSWQPIPIHYLPTEQDKKILDFISDQVGYNVSRGNSAFRLHDTLLIETIHNISIPEWAEQYWNEIGEVADAIYRSFFSSFTILRLRTGPLFEKIIENMERKINGSNPGMKVQVFSSHDNNLGAVLLALNFTNIPRPPYSATLILELHRMENNINAVRLLYLNSTRPESDVGEPHSLVLEGCSEFCPLEYFEKKIQPFIPESWERECQLEHDIL</sequence>
<feature type="chain" id="PRO_5035757906" evidence="3">
    <location>
        <begin position="20"/>
        <end position="337"/>
    </location>
</feature>
<dbReference type="Proteomes" id="UP000807504">
    <property type="component" value="Unassembled WGS sequence"/>
</dbReference>
<dbReference type="EMBL" id="JABXBU010000001">
    <property type="protein sequence ID" value="KAF8795695.1"/>
    <property type="molecule type" value="Genomic_DNA"/>
</dbReference>
<evidence type="ECO:0000256" key="3">
    <source>
        <dbReference type="SAM" id="SignalP"/>
    </source>
</evidence>
<comment type="similarity">
    <text evidence="2">Belongs to the histidine acid phosphatase family.</text>
</comment>
<protein>
    <submittedName>
        <fullName evidence="4">Lysosomal acid phosphatase like protein</fullName>
    </submittedName>
</protein>
<dbReference type="PANTHER" id="PTHR11567">
    <property type="entry name" value="ACID PHOSPHATASE-RELATED"/>
    <property type="match status" value="1"/>
</dbReference>
<dbReference type="InterPro" id="IPR033379">
    <property type="entry name" value="Acid_Pase_AS"/>
</dbReference>
<accession>A0A8T0FZL0</accession>
<keyword evidence="5" id="KW-1185">Reference proteome</keyword>
<keyword evidence="3" id="KW-0732">Signal</keyword>
<dbReference type="PANTHER" id="PTHR11567:SF210">
    <property type="entry name" value="ACID PHOSPHATASE 5-RELATED"/>
    <property type="match status" value="1"/>
</dbReference>
<reference evidence="4" key="1">
    <citation type="journal article" date="2020" name="bioRxiv">
        <title>Chromosome-level reference genome of the European wasp spider Argiope bruennichi: a resource for studies on range expansion and evolutionary adaptation.</title>
        <authorList>
            <person name="Sheffer M.M."/>
            <person name="Hoppe A."/>
            <person name="Krehenwinkel H."/>
            <person name="Uhl G."/>
            <person name="Kuss A.W."/>
            <person name="Jensen L."/>
            <person name="Jensen C."/>
            <person name="Gillespie R.G."/>
            <person name="Hoff K.J."/>
            <person name="Prost S."/>
        </authorList>
    </citation>
    <scope>NUCLEOTIDE SEQUENCE</scope>
</reference>
<evidence type="ECO:0000256" key="1">
    <source>
        <dbReference type="ARBA" id="ARBA00000032"/>
    </source>
</evidence>
<proteinExistence type="inferred from homology"/>
<dbReference type="Gene3D" id="3.40.50.1240">
    <property type="entry name" value="Phosphoglycerate mutase-like"/>
    <property type="match status" value="2"/>
</dbReference>
<feature type="signal peptide" evidence="3">
    <location>
        <begin position="1"/>
        <end position="19"/>
    </location>
</feature>
<dbReference type="SUPFAM" id="SSF53254">
    <property type="entry name" value="Phosphoglycerate mutase-like"/>
    <property type="match status" value="1"/>
</dbReference>
<name>A0A8T0FZL0_ARGBR</name>
<reference evidence="4" key="2">
    <citation type="submission" date="2020-06" db="EMBL/GenBank/DDBJ databases">
        <authorList>
            <person name="Sheffer M."/>
        </authorList>
    </citation>
    <scope>NUCLEOTIDE SEQUENCE</scope>
</reference>
<comment type="catalytic activity">
    <reaction evidence="1">
        <text>a phosphate monoester + H2O = an alcohol + phosphate</text>
        <dbReference type="Rhea" id="RHEA:15017"/>
        <dbReference type="ChEBI" id="CHEBI:15377"/>
        <dbReference type="ChEBI" id="CHEBI:30879"/>
        <dbReference type="ChEBI" id="CHEBI:43474"/>
        <dbReference type="ChEBI" id="CHEBI:67140"/>
        <dbReference type="EC" id="3.1.3.2"/>
    </reaction>
</comment>
<organism evidence="4 5">
    <name type="scientific">Argiope bruennichi</name>
    <name type="common">Wasp spider</name>
    <name type="synonym">Aranea bruennichi</name>
    <dbReference type="NCBI Taxonomy" id="94029"/>
    <lineage>
        <taxon>Eukaryota</taxon>
        <taxon>Metazoa</taxon>
        <taxon>Ecdysozoa</taxon>
        <taxon>Arthropoda</taxon>
        <taxon>Chelicerata</taxon>
        <taxon>Arachnida</taxon>
        <taxon>Araneae</taxon>
        <taxon>Araneomorphae</taxon>
        <taxon>Entelegynae</taxon>
        <taxon>Araneoidea</taxon>
        <taxon>Araneidae</taxon>
        <taxon>Argiope</taxon>
    </lineage>
</organism>
<evidence type="ECO:0000256" key="2">
    <source>
        <dbReference type="ARBA" id="ARBA00005375"/>
    </source>
</evidence>
<dbReference type="Pfam" id="PF00328">
    <property type="entry name" value="His_Phos_2"/>
    <property type="match status" value="1"/>
</dbReference>
<dbReference type="InterPro" id="IPR029033">
    <property type="entry name" value="His_PPase_superfam"/>
</dbReference>
<dbReference type="PROSITE" id="PS00778">
    <property type="entry name" value="HIS_ACID_PHOSPHAT_2"/>
    <property type="match status" value="1"/>
</dbReference>
<dbReference type="CDD" id="cd07061">
    <property type="entry name" value="HP_HAP_like"/>
    <property type="match status" value="1"/>
</dbReference>
<dbReference type="GO" id="GO:0003993">
    <property type="term" value="F:acid phosphatase activity"/>
    <property type="evidence" value="ECO:0007669"/>
    <property type="project" value="UniProtKB-EC"/>
</dbReference>
<dbReference type="PROSITE" id="PS00616">
    <property type="entry name" value="HIS_ACID_PHOSPHAT_1"/>
    <property type="match status" value="1"/>
</dbReference>
<dbReference type="InterPro" id="IPR050645">
    <property type="entry name" value="Histidine_acid_phosphatase"/>
</dbReference>